<dbReference type="InterPro" id="IPR020845">
    <property type="entry name" value="AMP-binding_CS"/>
</dbReference>
<evidence type="ECO:0000313" key="8">
    <source>
        <dbReference type="Proteomes" id="UP000272400"/>
    </source>
</evidence>
<evidence type="ECO:0000259" key="5">
    <source>
        <dbReference type="Pfam" id="PF00501"/>
    </source>
</evidence>
<evidence type="ECO:0000256" key="2">
    <source>
        <dbReference type="ARBA" id="ARBA00022598"/>
    </source>
</evidence>
<dbReference type="EMBL" id="RJKE01000001">
    <property type="protein sequence ID" value="ROO87842.1"/>
    <property type="molecule type" value="Genomic_DNA"/>
</dbReference>
<feature type="domain" description="AMP-dependent synthetase/ligase" evidence="5">
    <location>
        <begin position="49"/>
        <end position="396"/>
    </location>
</feature>
<keyword evidence="8" id="KW-1185">Reference proteome</keyword>
<reference evidence="7 8" key="1">
    <citation type="submission" date="2018-11" db="EMBL/GenBank/DDBJ databases">
        <title>Sequencing the genomes of 1000 actinobacteria strains.</title>
        <authorList>
            <person name="Klenk H.-P."/>
        </authorList>
    </citation>
    <scope>NUCLEOTIDE SEQUENCE [LARGE SCALE GENOMIC DNA]</scope>
    <source>
        <strain evidence="7 8">DSM 44254</strain>
    </source>
</reference>
<protein>
    <submittedName>
        <fullName evidence="7">Acetyl-CoA synthetase</fullName>
    </submittedName>
</protein>
<dbReference type="Pfam" id="PF00501">
    <property type="entry name" value="AMP-binding"/>
    <property type="match status" value="1"/>
</dbReference>
<evidence type="ECO:0000256" key="4">
    <source>
        <dbReference type="ARBA" id="ARBA00022840"/>
    </source>
</evidence>
<dbReference type="InterPro" id="IPR042099">
    <property type="entry name" value="ANL_N_sf"/>
</dbReference>
<keyword evidence="3" id="KW-0547">Nucleotide-binding</keyword>
<evidence type="ECO:0000259" key="6">
    <source>
        <dbReference type="Pfam" id="PF13193"/>
    </source>
</evidence>
<evidence type="ECO:0000256" key="1">
    <source>
        <dbReference type="ARBA" id="ARBA00006432"/>
    </source>
</evidence>
<gene>
    <name evidence="7" type="ORF">EDD29_5487</name>
</gene>
<dbReference type="GO" id="GO:0005524">
    <property type="term" value="F:ATP binding"/>
    <property type="evidence" value="ECO:0007669"/>
    <property type="project" value="UniProtKB-KW"/>
</dbReference>
<evidence type="ECO:0000313" key="7">
    <source>
        <dbReference type="EMBL" id="ROO87842.1"/>
    </source>
</evidence>
<dbReference type="InterPro" id="IPR000873">
    <property type="entry name" value="AMP-dep_synth/lig_dom"/>
</dbReference>
<dbReference type="PANTHER" id="PTHR43605">
    <property type="entry name" value="ACYL-COENZYME A SYNTHETASE"/>
    <property type="match status" value="1"/>
</dbReference>
<keyword evidence="4" id="KW-0067">ATP-binding</keyword>
<organism evidence="7 8">
    <name type="scientific">Actinocorallia herbida</name>
    <dbReference type="NCBI Taxonomy" id="58109"/>
    <lineage>
        <taxon>Bacteria</taxon>
        <taxon>Bacillati</taxon>
        <taxon>Actinomycetota</taxon>
        <taxon>Actinomycetes</taxon>
        <taxon>Streptosporangiales</taxon>
        <taxon>Thermomonosporaceae</taxon>
        <taxon>Actinocorallia</taxon>
    </lineage>
</organism>
<dbReference type="InterPro" id="IPR025110">
    <property type="entry name" value="AMP-bd_C"/>
</dbReference>
<dbReference type="Pfam" id="PF13193">
    <property type="entry name" value="AMP-binding_C"/>
    <property type="match status" value="1"/>
</dbReference>
<dbReference type="GO" id="GO:0004321">
    <property type="term" value="F:fatty-acyl-CoA synthase activity"/>
    <property type="evidence" value="ECO:0007669"/>
    <property type="project" value="TreeGrafter"/>
</dbReference>
<name>A0A3N1D2V2_9ACTN</name>
<dbReference type="PANTHER" id="PTHR43605:SF10">
    <property type="entry name" value="ACYL-COA SYNTHETASE MEDIUM CHAIN FAMILY MEMBER 3"/>
    <property type="match status" value="1"/>
</dbReference>
<feature type="domain" description="AMP-binding enzyme C-terminal" evidence="6">
    <location>
        <begin position="464"/>
        <end position="541"/>
    </location>
</feature>
<dbReference type="AlphaFoldDB" id="A0A3N1D2V2"/>
<dbReference type="RefSeq" id="WP_170201597.1">
    <property type="nucleotide sequence ID" value="NZ_RJKE01000001.1"/>
</dbReference>
<dbReference type="PROSITE" id="PS00455">
    <property type="entry name" value="AMP_BINDING"/>
    <property type="match status" value="1"/>
</dbReference>
<accession>A0A3N1D2V2</accession>
<dbReference type="InterPro" id="IPR051087">
    <property type="entry name" value="Mitochondrial_ACSM"/>
</dbReference>
<dbReference type="Gene3D" id="3.30.300.30">
    <property type="match status" value="1"/>
</dbReference>
<sequence>MNKPSASLQEELLAERELAPDDYQRLVESRLDWPIAEGLNLAHECCDRWASDPQRVALTVHRPDRTSRSWTYRQLMDASCALANVLHDAGLRRGDRVAALLDQGVEAYVGALAAWRAGLVYVPLFVGFGVDAVAQRIGTAEVSAVFVDVRYRDVYRGASEQLSESPLVLTVAAAESTGRHASDVDFWESIQAADSIFETVVTQPDECASLVFSSGTTGEPKGCMQSHSVVLPLQSFLRHTVAPNEDEVIFAGANPGWSYGLYTAGLIVQSLGIRRVVYTGTFNPAQWLRVMEEEQVTFVASAPSAFRGLIEAARATGPLPASVRGGISAGEQLLPVVADGWREIGGGRLQDGYGSSEVGMVLADLAFTEPSSTGATLSVVPGFDVSLLDETGQPSTSDGAIALRDMRWPLLGYRGLPEVWADRFVGPYLTTGDLAVRDDEGRYVVVGRADDLIVTAGYNVGPGEVENIIQTLPGIVEVAVVAAPDERRGSVVRAVIVVDGTVSKDALSDQIQEVVRAQLGRHAYPKVIDYVEALPRTETGKVRKNVLRSQPGDGAR</sequence>
<proteinExistence type="inferred from homology"/>
<dbReference type="GO" id="GO:0006637">
    <property type="term" value="P:acyl-CoA metabolic process"/>
    <property type="evidence" value="ECO:0007669"/>
    <property type="project" value="TreeGrafter"/>
</dbReference>
<evidence type="ECO:0000256" key="3">
    <source>
        <dbReference type="ARBA" id="ARBA00022741"/>
    </source>
</evidence>
<dbReference type="GO" id="GO:0006633">
    <property type="term" value="P:fatty acid biosynthetic process"/>
    <property type="evidence" value="ECO:0007669"/>
    <property type="project" value="TreeGrafter"/>
</dbReference>
<comment type="similarity">
    <text evidence="1">Belongs to the ATP-dependent AMP-binding enzyme family.</text>
</comment>
<dbReference type="Gene3D" id="3.40.50.12780">
    <property type="entry name" value="N-terminal domain of ligase-like"/>
    <property type="match status" value="1"/>
</dbReference>
<comment type="caution">
    <text evidence="7">The sequence shown here is derived from an EMBL/GenBank/DDBJ whole genome shotgun (WGS) entry which is preliminary data.</text>
</comment>
<dbReference type="GO" id="GO:0015645">
    <property type="term" value="F:fatty acid ligase activity"/>
    <property type="evidence" value="ECO:0007669"/>
    <property type="project" value="TreeGrafter"/>
</dbReference>
<keyword evidence="2" id="KW-0436">Ligase</keyword>
<dbReference type="GO" id="GO:0016405">
    <property type="term" value="F:CoA-ligase activity"/>
    <property type="evidence" value="ECO:0007669"/>
    <property type="project" value="UniProtKB-ARBA"/>
</dbReference>
<dbReference type="SUPFAM" id="SSF56801">
    <property type="entry name" value="Acetyl-CoA synthetase-like"/>
    <property type="match status" value="1"/>
</dbReference>
<dbReference type="Proteomes" id="UP000272400">
    <property type="component" value="Unassembled WGS sequence"/>
</dbReference>
<dbReference type="InterPro" id="IPR045851">
    <property type="entry name" value="AMP-bd_C_sf"/>
</dbReference>